<dbReference type="AlphaFoldDB" id="A0A2J5HWA5"/>
<keyword evidence="1" id="KW-0812">Transmembrane</keyword>
<dbReference type="Proteomes" id="UP000235023">
    <property type="component" value="Unassembled WGS sequence"/>
</dbReference>
<protein>
    <submittedName>
        <fullName evidence="2">Uncharacterized protein</fullName>
    </submittedName>
</protein>
<keyword evidence="1" id="KW-1133">Transmembrane helix</keyword>
<evidence type="ECO:0000313" key="3">
    <source>
        <dbReference type="Proteomes" id="UP000235023"/>
    </source>
</evidence>
<keyword evidence="3" id="KW-1185">Reference proteome</keyword>
<organism evidence="2 3">
    <name type="scientific">Aspergillus taichungensis</name>
    <dbReference type="NCBI Taxonomy" id="482145"/>
    <lineage>
        <taxon>Eukaryota</taxon>
        <taxon>Fungi</taxon>
        <taxon>Dikarya</taxon>
        <taxon>Ascomycota</taxon>
        <taxon>Pezizomycotina</taxon>
        <taxon>Eurotiomycetes</taxon>
        <taxon>Eurotiomycetidae</taxon>
        <taxon>Eurotiales</taxon>
        <taxon>Aspergillaceae</taxon>
        <taxon>Aspergillus</taxon>
        <taxon>Aspergillus subgen. Circumdati</taxon>
    </lineage>
</organism>
<reference evidence="3" key="1">
    <citation type="submission" date="2017-12" db="EMBL/GenBank/DDBJ databases">
        <authorList>
            <consortium name="DOE Joint Genome Institute"/>
            <person name="Mondo S.J."/>
            <person name="Kjaerbolling I."/>
            <person name="Vesth T.C."/>
            <person name="Frisvad J.C."/>
            <person name="Nybo J.L."/>
            <person name="Theobald S."/>
            <person name="Kuo A."/>
            <person name="Bowyer P."/>
            <person name="Matsuda Y."/>
            <person name="Lyhne E.K."/>
            <person name="Kogle M.E."/>
            <person name="Clum A."/>
            <person name="Lipzen A."/>
            <person name="Salamov A."/>
            <person name="Ngan C.Y."/>
            <person name="Daum C."/>
            <person name="Chiniquy J."/>
            <person name="Barry K."/>
            <person name="LaButti K."/>
            <person name="Haridas S."/>
            <person name="Simmons B.A."/>
            <person name="Magnuson J.K."/>
            <person name="Mortensen U.H."/>
            <person name="Larsen T.O."/>
            <person name="Grigoriev I.V."/>
            <person name="Baker S.E."/>
            <person name="Andersen M.R."/>
            <person name="Nordberg H.P."/>
            <person name="Cantor M.N."/>
            <person name="Hua S.X."/>
        </authorList>
    </citation>
    <scope>NUCLEOTIDE SEQUENCE [LARGE SCALE GENOMIC DNA]</scope>
    <source>
        <strain evidence="3">IBT 19404</strain>
    </source>
</reference>
<evidence type="ECO:0000313" key="2">
    <source>
        <dbReference type="EMBL" id="PLN81645.1"/>
    </source>
</evidence>
<gene>
    <name evidence="2" type="ORF">BDW42DRAFT_168329</name>
</gene>
<feature type="transmembrane region" description="Helical" evidence="1">
    <location>
        <begin position="6"/>
        <end position="27"/>
    </location>
</feature>
<accession>A0A2J5HWA5</accession>
<keyword evidence="1" id="KW-0472">Membrane</keyword>
<sequence length="115" mass="13036">MMWVGWVTLVLSGNATFSVLIYTGCWVKRGVMPRILDATVYETRILSLSKCKTGCCGLIESLRGRWMSSTPLVTESQCRSNQRRLNTVSDVFLGYAPRNAFESVFPFSFVFFFTP</sequence>
<name>A0A2J5HWA5_9EURO</name>
<evidence type="ECO:0000256" key="1">
    <source>
        <dbReference type="SAM" id="Phobius"/>
    </source>
</evidence>
<dbReference type="EMBL" id="KZ559534">
    <property type="protein sequence ID" value="PLN81645.1"/>
    <property type="molecule type" value="Genomic_DNA"/>
</dbReference>
<proteinExistence type="predicted"/>